<dbReference type="AlphaFoldDB" id="A0A9P5NEE1"/>
<evidence type="ECO:0008006" key="3">
    <source>
        <dbReference type="Google" id="ProtNLM"/>
    </source>
</evidence>
<dbReference type="EMBL" id="JADNYJ010000154">
    <property type="protein sequence ID" value="KAF8878885.1"/>
    <property type="molecule type" value="Genomic_DNA"/>
</dbReference>
<accession>A0A9P5NEE1</accession>
<dbReference type="SUPFAM" id="SSF47616">
    <property type="entry name" value="GST C-terminal domain-like"/>
    <property type="match status" value="1"/>
</dbReference>
<protein>
    <recommendedName>
        <fullName evidence="3">GST C-terminal domain-containing protein</fullName>
    </recommendedName>
</protein>
<gene>
    <name evidence="1" type="ORF">CPB84DRAFT_1852242</name>
</gene>
<dbReference type="OrthoDB" id="202840at2759"/>
<name>A0A9P5NEE1_GYMJU</name>
<dbReference type="Pfam" id="PF13410">
    <property type="entry name" value="GST_C_2"/>
    <property type="match status" value="1"/>
</dbReference>
<evidence type="ECO:0000313" key="1">
    <source>
        <dbReference type="EMBL" id="KAF8878885.1"/>
    </source>
</evidence>
<comment type="caution">
    <text evidence="1">The sequence shown here is derived from an EMBL/GenBank/DDBJ whole genome shotgun (WGS) entry which is preliminary data.</text>
</comment>
<reference evidence="1" key="1">
    <citation type="submission" date="2020-11" db="EMBL/GenBank/DDBJ databases">
        <authorList>
            <consortium name="DOE Joint Genome Institute"/>
            <person name="Ahrendt S."/>
            <person name="Riley R."/>
            <person name="Andreopoulos W."/>
            <person name="LaButti K."/>
            <person name="Pangilinan J."/>
            <person name="Ruiz-duenas F.J."/>
            <person name="Barrasa J.M."/>
            <person name="Sanchez-Garcia M."/>
            <person name="Camarero S."/>
            <person name="Miyauchi S."/>
            <person name="Serrano A."/>
            <person name="Linde D."/>
            <person name="Babiker R."/>
            <person name="Drula E."/>
            <person name="Ayuso-Fernandez I."/>
            <person name="Pacheco R."/>
            <person name="Padilla G."/>
            <person name="Ferreira P."/>
            <person name="Barriuso J."/>
            <person name="Kellner H."/>
            <person name="Castanera R."/>
            <person name="Alfaro M."/>
            <person name="Ramirez L."/>
            <person name="Pisabarro A.G."/>
            <person name="Kuo A."/>
            <person name="Tritt A."/>
            <person name="Lipzen A."/>
            <person name="He G."/>
            <person name="Yan M."/>
            <person name="Ng V."/>
            <person name="Cullen D."/>
            <person name="Martin F."/>
            <person name="Rosso M.-N."/>
            <person name="Henrissat B."/>
            <person name="Hibbett D."/>
            <person name="Martinez A.T."/>
            <person name="Grigoriev I.V."/>
        </authorList>
    </citation>
    <scope>NUCLEOTIDE SEQUENCE</scope>
    <source>
        <strain evidence="1">AH 44721</strain>
    </source>
</reference>
<proteinExistence type="predicted"/>
<dbReference type="Proteomes" id="UP000724874">
    <property type="component" value="Unassembled WGS sequence"/>
</dbReference>
<organism evidence="1 2">
    <name type="scientific">Gymnopilus junonius</name>
    <name type="common">Spectacular rustgill mushroom</name>
    <name type="synonym">Gymnopilus spectabilis subsp. junonius</name>
    <dbReference type="NCBI Taxonomy" id="109634"/>
    <lineage>
        <taxon>Eukaryota</taxon>
        <taxon>Fungi</taxon>
        <taxon>Dikarya</taxon>
        <taxon>Basidiomycota</taxon>
        <taxon>Agaricomycotina</taxon>
        <taxon>Agaricomycetes</taxon>
        <taxon>Agaricomycetidae</taxon>
        <taxon>Agaricales</taxon>
        <taxon>Agaricineae</taxon>
        <taxon>Hymenogastraceae</taxon>
        <taxon>Gymnopilus</taxon>
    </lineage>
</organism>
<dbReference type="Gene3D" id="1.20.1050.10">
    <property type="match status" value="1"/>
</dbReference>
<sequence length="163" mass="18248">MPSDPLTRALEHRFIDSFTSLIIVHLKPIYMHSEVSCVPHLLSGILTIQDLLPAPAPSGVGGGESSSSFFFDGGLFSFADIAMAPFLGRMYTMAKAGLIPDVYVALMTDPKYVRLNEYAQSLFSRKSFWDTFPDEKMYELSFVVYMGLDQKHTHHSSAQPRCF</sequence>
<dbReference type="InterPro" id="IPR036282">
    <property type="entry name" value="Glutathione-S-Trfase_C_sf"/>
</dbReference>
<keyword evidence="2" id="KW-1185">Reference proteome</keyword>
<evidence type="ECO:0000313" key="2">
    <source>
        <dbReference type="Proteomes" id="UP000724874"/>
    </source>
</evidence>